<keyword evidence="2" id="KW-1185">Reference proteome</keyword>
<dbReference type="Proteomes" id="UP000198406">
    <property type="component" value="Unassembled WGS sequence"/>
</dbReference>
<accession>A0A1Z5JFX2</accession>
<comment type="caution">
    <text evidence="1">The sequence shown here is derived from an EMBL/GenBank/DDBJ whole genome shotgun (WGS) entry which is preliminary data.</text>
</comment>
<sequence length="431" mass="48921">MNPSVELPEWVSLSKNLPLDRTTKRCKRIEDGMQQLSLEHQTLPSFLFEHRQEDVHTCLIRILSVGNVQDDAQQLEWMHRHVQQTLASCTNLAPTLSRRSTTALHVAIRNYGSFRPLLQTLIEADPTMLSVFDDTGETPIHTACRLGIPLQSLQLLLSHMTPSKASLLGAPNHRGWTPFDLAWIRYLEMDDIGTLLQRHDIGGGNSLANQRLSQLFAKLLTETVDHILQSEHRDSAMKAVAPMMNVISCLLEASVTHPDEESTQYRIHQAFQVVSCWDGLPLIPLPILQLLLVQYPHQVEWADQHGKLPLHYAVSIRPRPTKHERSIPPAELRRYVQDVLNQYPQACLVKDAVGRLPIHYCLENRNNETCDNCVDWIVKDVMLACPAAIEIVDPVSCLYPFMMAATDSNLSLELLYMMLRFHPQCLPSSVH</sequence>
<dbReference type="PANTHER" id="PTHR24121:SF21">
    <property type="entry name" value="ANKYRIN REPEAT FAMILY PROTEIN"/>
    <property type="match status" value="1"/>
</dbReference>
<dbReference type="AlphaFoldDB" id="A0A1Z5JFX2"/>
<protein>
    <submittedName>
        <fullName evidence="1">Uncharacterized protein</fullName>
    </submittedName>
</protein>
<dbReference type="InParanoid" id="A0A1Z5JFX2"/>
<evidence type="ECO:0000313" key="2">
    <source>
        <dbReference type="Proteomes" id="UP000198406"/>
    </source>
</evidence>
<evidence type="ECO:0000313" key="1">
    <source>
        <dbReference type="EMBL" id="GAX12917.1"/>
    </source>
</evidence>
<organism evidence="1 2">
    <name type="scientific">Fistulifera solaris</name>
    <name type="common">Oleaginous diatom</name>
    <dbReference type="NCBI Taxonomy" id="1519565"/>
    <lineage>
        <taxon>Eukaryota</taxon>
        <taxon>Sar</taxon>
        <taxon>Stramenopiles</taxon>
        <taxon>Ochrophyta</taxon>
        <taxon>Bacillariophyta</taxon>
        <taxon>Bacillariophyceae</taxon>
        <taxon>Bacillariophycidae</taxon>
        <taxon>Naviculales</taxon>
        <taxon>Naviculaceae</taxon>
        <taxon>Fistulifera</taxon>
    </lineage>
</organism>
<proteinExistence type="predicted"/>
<dbReference type="Gene3D" id="1.25.40.20">
    <property type="entry name" value="Ankyrin repeat-containing domain"/>
    <property type="match status" value="2"/>
</dbReference>
<reference evidence="1 2" key="1">
    <citation type="journal article" date="2015" name="Plant Cell">
        <title>Oil accumulation by the oleaginous diatom Fistulifera solaris as revealed by the genome and transcriptome.</title>
        <authorList>
            <person name="Tanaka T."/>
            <person name="Maeda Y."/>
            <person name="Veluchamy A."/>
            <person name="Tanaka M."/>
            <person name="Abida H."/>
            <person name="Marechal E."/>
            <person name="Bowler C."/>
            <person name="Muto M."/>
            <person name="Sunaga Y."/>
            <person name="Tanaka M."/>
            <person name="Yoshino T."/>
            <person name="Taniguchi T."/>
            <person name="Fukuda Y."/>
            <person name="Nemoto M."/>
            <person name="Matsumoto M."/>
            <person name="Wong P.S."/>
            <person name="Aburatani S."/>
            <person name="Fujibuchi W."/>
        </authorList>
    </citation>
    <scope>NUCLEOTIDE SEQUENCE [LARGE SCALE GENOMIC DNA]</scope>
    <source>
        <strain evidence="1 2">JPCC DA0580</strain>
    </source>
</reference>
<dbReference type="InterPro" id="IPR036770">
    <property type="entry name" value="Ankyrin_rpt-contain_sf"/>
</dbReference>
<dbReference type="SUPFAM" id="SSF48403">
    <property type="entry name" value="Ankyrin repeat"/>
    <property type="match status" value="1"/>
</dbReference>
<dbReference type="PANTHER" id="PTHR24121">
    <property type="entry name" value="NO MECHANORECEPTOR POTENTIAL C, ISOFORM D-RELATED"/>
    <property type="match status" value="1"/>
</dbReference>
<gene>
    <name evidence="1" type="ORF">FisN_32Lh061</name>
</gene>
<dbReference type="OrthoDB" id="43857at2759"/>
<dbReference type="EMBL" id="BDSP01000058">
    <property type="protein sequence ID" value="GAX12917.1"/>
    <property type="molecule type" value="Genomic_DNA"/>
</dbReference>
<name>A0A1Z5JFX2_FISSO</name>